<dbReference type="AlphaFoldDB" id="A0A0E9VL77"/>
<protein>
    <submittedName>
        <fullName evidence="1">Uncharacterized protein</fullName>
    </submittedName>
</protein>
<proteinExistence type="predicted"/>
<dbReference type="EMBL" id="GBXM01029816">
    <property type="protein sequence ID" value="JAH78761.1"/>
    <property type="molecule type" value="Transcribed_RNA"/>
</dbReference>
<sequence length="23" mass="2670">MPIMEQTDLNYSMLLKSVSLQNN</sequence>
<organism evidence="1">
    <name type="scientific">Anguilla anguilla</name>
    <name type="common">European freshwater eel</name>
    <name type="synonym">Muraena anguilla</name>
    <dbReference type="NCBI Taxonomy" id="7936"/>
    <lineage>
        <taxon>Eukaryota</taxon>
        <taxon>Metazoa</taxon>
        <taxon>Chordata</taxon>
        <taxon>Craniata</taxon>
        <taxon>Vertebrata</taxon>
        <taxon>Euteleostomi</taxon>
        <taxon>Actinopterygii</taxon>
        <taxon>Neopterygii</taxon>
        <taxon>Teleostei</taxon>
        <taxon>Anguilliformes</taxon>
        <taxon>Anguillidae</taxon>
        <taxon>Anguilla</taxon>
    </lineage>
</organism>
<reference evidence="1" key="1">
    <citation type="submission" date="2014-11" db="EMBL/GenBank/DDBJ databases">
        <authorList>
            <person name="Amaro Gonzalez C."/>
        </authorList>
    </citation>
    <scope>NUCLEOTIDE SEQUENCE</scope>
</reference>
<name>A0A0E9VL77_ANGAN</name>
<reference evidence="1" key="2">
    <citation type="journal article" date="2015" name="Fish Shellfish Immunol.">
        <title>Early steps in the European eel (Anguilla anguilla)-Vibrio vulnificus interaction in the gills: Role of the RtxA13 toxin.</title>
        <authorList>
            <person name="Callol A."/>
            <person name="Pajuelo D."/>
            <person name="Ebbesson L."/>
            <person name="Teles M."/>
            <person name="MacKenzie S."/>
            <person name="Amaro C."/>
        </authorList>
    </citation>
    <scope>NUCLEOTIDE SEQUENCE</scope>
</reference>
<accession>A0A0E9VL77</accession>
<evidence type="ECO:0000313" key="1">
    <source>
        <dbReference type="EMBL" id="JAH78761.1"/>
    </source>
</evidence>